<reference evidence="7 8" key="1">
    <citation type="submission" date="2016-11" db="EMBL/GenBank/DDBJ databases">
        <authorList>
            <person name="Jaros S."/>
            <person name="Januszkiewicz K."/>
            <person name="Wedrychowicz H."/>
        </authorList>
    </citation>
    <scope>NUCLEOTIDE SEQUENCE [LARGE SCALE GENOMIC DNA]</scope>
    <source>
        <strain evidence="7 8">CGMCC 4.5723</strain>
    </source>
</reference>
<dbReference type="GO" id="GO:0046677">
    <property type="term" value="P:response to antibiotic"/>
    <property type="evidence" value="ECO:0007669"/>
    <property type="project" value="InterPro"/>
</dbReference>
<dbReference type="EMBL" id="FQZK01000008">
    <property type="protein sequence ID" value="SHJ68492.1"/>
    <property type="molecule type" value="Genomic_DNA"/>
</dbReference>
<dbReference type="GO" id="GO:0045892">
    <property type="term" value="P:negative regulation of DNA-templated transcription"/>
    <property type="evidence" value="ECO:0007669"/>
    <property type="project" value="InterPro"/>
</dbReference>
<accession>A0A1M6LBH4</accession>
<dbReference type="InterPro" id="IPR009057">
    <property type="entry name" value="Homeodomain-like_sf"/>
</dbReference>
<dbReference type="PANTHER" id="PTHR30055:SF151">
    <property type="entry name" value="TRANSCRIPTIONAL REGULATORY PROTEIN"/>
    <property type="match status" value="1"/>
</dbReference>
<dbReference type="InterPro" id="IPR004111">
    <property type="entry name" value="Repressor_TetR_C"/>
</dbReference>
<dbReference type="Pfam" id="PF02909">
    <property type="entry name" value="TetR_C_1"/>
    <property type="match status" value="1"/>
</dbReference>
<dbReference type="PRINTS" id="PR00400">
    <property type="entry name" value="TETREPRESSOR"/>
</dbReference>
<dbReference type="InterPro" id="IPR003012">
    <property type="entry name" value="Tet_transcr_reg_TetR"/>
</dbReference>
<dbReference type="InterPro" id="IPR050109">
    <property type="entry name" value="HTH-type_TetR-like_transc_reg"/>
</dbReference>
<organism evidence="7 8">
    <name type="scientific">Nocardiopsis flavescens</name>
    <dbReference type="NCBI Taxonomy" id="758803"/>
    <lineage>
        <taxon>Bacteria</taxon>
        <taxon>Bacillati</taxon>
        <taxon>Actinomycetota</taxon>
        <taxon>Actinomycetes</taxon>
        <taxon>Streptosporangiales</taxon>
        <taxon>Nocardiopsidaceae</taxon>
        <taxon>Nocardiopsis</taxon>
    </lineage>
</organism>
<feature type="domain" description="HTH tetR-type" evidence="6">
    <location>
        <begin position="12"/>
        <end position="72"/>
    </location>
</feature>
<protein>
    <submittedName>
        <fullName evidence="7">Regulatory protein, tetR family</fullName>
    </submittedName>
</protein>
<evidence type="ECO:0000256" key="1">
    <source>
        <dbReference type="ARBA" id="ARBA00022491"/>
    </source>
</evidence>
<keyword evidence="2" id="KW-0805">Transcription regulation</keyword>
<dbReference type="AlphaFoldDB" id="A0A1M6LBH4"/>
<dbReference type="InterPro" id="IPR001647">
    <property type="entry name" value="HTH_TetR"/>
</dbReference>
<keyword evidence="8" id="KW-1185">Reference proteome</keyword>
<evidence type="ECO:0000256" key="2">
    <source>
        <dbReference type="ARBA" id="ARBA00023015"/>
    </source>
</evidence>
<evidence type="ECO:0000256" key="4">
    <source>
        <dbReference type="ARBA" id="ARBA00023163"/>
    </source>
</evidence>
<evidence type="ECO:0000256" key="3">
    <source>
        <dbReference type="ARBA" id="ARBA00023125"/>
    </source>
</evidence>
<keyword evidence="4" id="KW-0804">Transcription</keyword>
<dbReference type="Gene3D" id="1.10.357.10">
    <property type="entry name" value="Tetracycline Repressor, domain 2"/>
    <property type="match status" value="1"/>
</dbReference>
<dbReference type="Proteomes" id="UP000184452">
    <property type="component" value="Unassembled WGS sequence"/>
</dbReference>
<dbReference type="OrthoDB" id="329481at2"/>
<proteinExistence type="predicted"/>
<dbReference type="RefSeq" id="WP_073380014.1">
    <property type="nucleotide sequence ID" value="NZ_FQZK01000008.1"/>
</dbReference>
<dbReference type="Gene3D" id="1.10.10.60">
    <property type="entry name" value="Homeodomain-like"/>
    <property type="match status" value="1"/>
</dbReference>
<keyword evidence="1" id="KW-0678">Repressor</keyword>
<evidence type="ECO:0000313" key="8">
    <source>
        <dbReference type="Proteomes" id="UP000184452"/>
    </source>
</evidence>
<dbReference type="InterPro" id="IPR036271">
    <property type="entry name" value="Tet_transcr_reg_TetR-rel_C_sf"/>
</dbReference>
<dbReference type="GO" id="GO:0003700">
    <property type="term" value="F:DNA-binding transcription factor activity"/>
    <property type="evidence" value="ECO:0007669"/>
    <property type="project" value="TreeGrafter"/>
</dbReference>
<dbReference type="Pfam" id="PF00440">
    <property type="entry name" value="TetR_N"/>
    <property type="match status" value="1"/>
</dbReference>
<feature type="DNA-binding region" description="H-T-H motif" evidence="5">
    <location>
        <begin position="35"/>
        <end position="54"/>
    </location>
</feature>
<name>A0A1M6LBH4_9ACTN</name>
<dbReference type="GO" id="GO:0000976">
    <property type="term" value="F:transcription cis-regulatory region binding"/>
    <property type="evidence" value="ECO:0007669"/>
    <property type="project" value="TreeGrafter"/>
</dbReference>
<evidence type="ECO:0000259" key="6">
    <source>
        <dbReference type="PROSITE" id="PS50977"/>
    </source>
</evidence>
<dbReference type="PANTHER" id="PTHR30055">
    <property type="entry name" value="HTH-TYPE TRANSCRIPTIONAL REGULATOR RUTR"/>
    <property type="match status" value="1"/>
</dbReference>
<dbReference type="SUPFAM" id="SSF46689">
    <property type="entry name" value="Homeodomain-like"/>
    <property type="match status" value="1"/>
</dbReference>
<gene>
    <name evidence="7" type="ORF">SAMN05421803_108150</name>
</gene>
<evidence type="ECO:0000313" key="7">
    <source>
        <dbReference type="EMBL" id="SHJ68492.1"/>
    </source>
</evidence>
<dbReference type="SUPFAM" id="SSF48498">
    <property type="entry name" value="Tetracyclin repressor-like, C-terminal domain"/>
    <property type="match status" value="1"/>
</dbReference>
<dbReference type="PROSITE" id="PS50977">
    <property type="entry name" value="HTH_TETR_2"/>
    <property type="match status" value="1"/>
</dbReference>
<keyword evidence="3 5" id="KW-0238">DNA-binding</keyword>
<evidence type="ECO:0000256" key="5">
    <source>
        <dbReference type="PROSITE-ProRule" id="PRU00335"/>
    </source>
</evidence>
<sequence length="230" mass="24320">MTTRRSKTAPAGLSREGIVDVAIRVADADGTAAVSMRRIAQELGVDPMSLYRHVGAKDGLLDLMTDAVIARIERVEPGATWMETAREQMLAARRTVLRHPWTAEVLKARPVPTPAALRYVDTVLGILRGGGLSPALAHHALHALGSRLLGFSQDLYDDGGDTDPAAARAQAAALAPHMPWVAEMVLEASHGGALGGCDDDVEFAFSLDLVLEGLERHRVLALAAEAAPGA</sequence>